<protein>
    <submittedName>
        <fullName evidence="3">Phage tail sheath family protein</fullName>
    </submittedName>
</protein>
<dbReference type="PANTHER" id="PTHR35861:SF1">
    <property type="entry name" value="PHAGE TAIL SHEATH PROTEIN"/>
    <property type="match status" value="1"/>
</dbReference>
<dbReference type="PANTHER" id="PTHR35861">
    <property type="match status" value="1"/>
</dbReference>
<accession>A0A6I2KW01</accession>
<comment type="similarity">
    <text evidence="1">Belongs to the myoviridae tail sheath protein family.</text>
</comment>
<name>A0A6I2KW01_9BURK</name>
<evidence type="ECO:0000259" key="2">
    <source>
        <dbReference type="Pfam" id="PF17482"/>
    </source>
</evidence>
<dbReference type="EMBL" id="WKJK01000003">
    <property type="protein sequence ID" value="MRW89722.1"/>
    <property type="molecule type" value="Genomic_DNA"/>
</dbReference>
<evidence type="ECO:0000256" key="1">
    <source>
        <dbReference type="ARBA" id="ARBA00008005"/>
    </source>
</evidence>
<dbReference type="InterPro" id="IPR052042">
    <property type="entry name" value="Tail_sheath_structural"/>
</dbReference>
<sequence>MAGAYKTPGVYIVEKNAFPNSVVEVATAVPAFIGYTQIADNKGSSLHNKPWRITSLAEFKQYFGGAPKDLFEFAPVADAKDASDFKNSAGAGYTLKRKGGKADTLRYFLYRSMQLFFQNGGSPCYIVSVGGYADGDADIKKAELLTGIDLLLKEQEPTIVVIPDAMALSVDEAIAVQQASLKHCGYQMKNRFAILDIHDGFNDRATNDPVLAFRNDLGTSFLNYAAAYYPWLNTSIVENADVGFESFADRTKLKELLVGELGPIEQAPKDLVDILNQVGDANRDATLKTYLSDDELHKILFSVSQTYANILLAMKRKLNLLPPAAALAGVYTLVDNARGVWKAPANVSLSAVISPAVNITHDEQEDLNVTTAGKSVNAIRSFIGEGTLVWGARTLDGNSLDWRYINVRRTMIMIEESLRLATKAYVFEPNVSGTWVTIKGMANNFLNSVWKRGGLAGATPEDAFSVSVGLGETMTPEDILEGILRVTILVAISRPAEFIEITFQQQMQKS</sequence>
<feature type="domain" description="Tail sheath protein C-terminal" evidence="2">
    <location>
        <begin position="401"/>
        <end position="505"/>
    </location>
</feature>
<dbReference type="Pfam" id="PF17482">
    <property type="entry name" value="Phage_sheath_1C"/>
    <property type="match status" value="1"/>
</dbReference>
<gene>
    <name evidence="3" type="ORF">GJ699_06980</name>
</gene>
<dbReference type="InterPro" id="IPR020287">
    <property type="entry name" value="Tail_sheath_C"/>
</dbReference>
<evidence type="ECO:0000313" key="3">
    <source>
        <dbReference type="EMBL" id="MRW89722.1"/>
    </source>
</evidence>
<organism evidence="3 4">
    <name type="scientific">Duganella guangzhouensis</name>
    <dbReference type="NCBI Taxonomy" id="2666084"/>
    <lineage>
        <taxon>Bacteria</taxon>
        <taxon>Pseudomonadati</taxon>
        <taxon>Pseudomonadota</taxon>
        <taxon>Betaproteobacteria</taxon>
        <taxon>Burkholderiales</taxon>
        <taxon>Oxalobacteraceae</taxon>
        <taxon>Telluria group</taxon>
        <taxon>Duganella</taxon>
    </lineage>
</organism>
<evidence type="ECO:0000313" key="4">
    <source>
        <dbReference type="Proteomes" id="UP000433309"/>
    </source>
</evidence>
<reference evidence="3 4" key="1">
    <citation type="submission" date="2019-11" db="EMBL/GenBank/DDBJ databases">
        <title>Novel species isolated from a subtropical stream in China.</title>
        <authorList>
            <person name="Lu H."/>
        </authorList>
    </citation>
    <scope>NUCLEOTIDE SEQUENCE [LARGE SCALE GENOMIC DNA]</scope>
    <source>
        <strain evidence="3 4">FT80W</strain>
    </source>
</reference>
<dbReference type="RefSeq" id="WP_154374483.1">
    <property type="nucleotide sequence ID" value="NZ_WKJK01000003.1"/>
</dbReference>
<dbReference type="AlphaFoldDB" id="A0A6I2KW01"/>
<keyword evidence="4" id="KW-1185">Reference proteome</keyword>
<proteinExistence type="inferred from homology"/>
<comment type="caution">
    <text evidence="3">The sequence shown here is derived from an EMBL/GenBank/DDBJ whole genome shotgun (WGS) entry which is preliminary data.</text>
</comment>
<dbReference type="Proteomes" id="UP000433309">
    <property type="component" value="Unassembled WGS sequence"/>
</dbReference>
<dbReference type="Gene3D" id="3.40.50.11780">
    <property type="match status" value="1"/>
</dbReference>